<dbReference type="SUPFAM" id="SSF55874">
    <property type="entry name" value="ATPase domain of HSP90 chaperone/DNA topoisomerase II/histidine kinase"/>
    <property type="match status" value="1"/>
</dbReference>
<sequence>MESMIESQDDLRERVIARYRLGEGEELAFNQLSRTVAEVFGFPIALLTVLRRDRQMFQGVCGVSGTGTSRESAFCSHTVRKAEVMVVEDALLDPRFRDNDHVTGHPFIRFYAGAPVTIAGVAVGALCVIDHQPRNFSAEQRELLSHLADVAASLIETRLDSFVSERRERELKRQTDLLRVMLDNVDQGIAYFDDALKLTLWNERFFELHGFPDEMKRRGADAAEMLRISINWGLFGPEATEAWVPEMLEAIRNTPSSERTIATREGRLLHSVRIRLDDRQGFIVAVRDLTAERSASRAKDEFISTVSHELRTPLTAIRGALALLNSSIEGKVGDGEKLMLQMAEKNSLRLNRLIDDILDIERLSRGQTGYFMVPILMEDVVRDAVQQNQPFAHSLGVKLVGHARQTLPVSGDPGRLLQVLTNLIANAVRHSPEGAEVDVVAVMTERGVRVEVCDRGSGVPADFVDRLFERFSQAIDPNRRGHGGTGLGLAISRAIIEQHGGRIGYSPRDGGGSSFWIELPAA</sequence>
<dbReference type="InterPro" id="IPR036097">
    <property type="entry name" value="HisK_dim/P_sf"/>
</dbReference>
<dbReference type="InterPro" id="IPR003018">
    <property type="entry name" value="GAF"/>
</dbReference>
<keyword evidence="5" id="KW-0418">Kinase</keyword>
<dbReference type="Pfam" id="PF01590">
    <property type="entry name" value="GAF"/>
    <property type="match status" value="1"/>
</dbReference>
<accession>A0ABQ5ZAH9</accession>
<dbReference type="PANTHER" id="PTHR43047:SF72">
    <property type="entry name" value="OSMOSENSING HISTIDINE PROTEIN KINASE SLN1"/>
    <property type="match status" value="1"/>
</dbReference>
<dbReference type="SUPFAM" id="SSF47384">
    <property type="entry name" value="Homodimeric domain of signal transducing histidine kinase"/>
    <property type="match status" value="1"/>
</dbReference>
<dbReference type="InterPro" id="IPR029016">
    <property type="entry name" value="GAF-like_dom_sf"/>
</dbReference>
<dbReference type="SMART" id="SM00065">
    <property type="entry name" value="GAF"/>
    <property type="match status" value="1"/>
</dbReference>
<evidence type="ECO:0000256" key="2">
    <source>
        <dbReference type="ARBA" id="ARBA00012438"/>
    </source>
</evidence>
<evidence type="ECO:0000256" key="4">
    <source>
        <dbReference type="ARBA" id="ARBA00022679"/>
    </source>
</evidence>
<dbReference type="InterPro" id="IPR036890">
    <property type="entry name" value="HATPase_C_sf"/>
</dbReference>
<evidence type="ECO:0000313" key="8">
    <source>
        <dbReference type="Proteomes" id="UP001156703"/>
    </source>
</evidence>
<comment type="catalytic activity">
    <reaction evidence="1">
        <text>ATP + protein L-histidine = ADP + protein N-phospho-L-histidine.</text>
        <dbReference type="EC" id="2.7.13.3"/>
    </reaction>
</comment>
<evidence type="ECO:0000259" key="6">
    <source>
        <dbReference type="PROSITE" id="PS50109"/>
    </source>
</evidence>
<dbReference type="Gene3D" id="3.30.565.10">
    <property type="entry name" value="Histidine kinase-like ATPase, C-terminal domain"/>
    <property type="match status" value="1"/>
</dbReference>
<dbReference type="Gene3D" id="3.30.450.20">
    <property type="entry name" value="PAS domain"/>
    <property type="match status" value="1"/>
</dbReference>
<dbReference type="PRINTS" id="PR00344">
    <property type="entry name" value="BCTRLSENSOR"/>
</dbReference>
<protein>
    <recommendedName>
        <fullName evidence="2">histidine kinase</fullName>
        <ecNumber evidence="2">2.7.13.3</ecNumber>
    </recommendedName>
</protein>
<keyword evidence="3" id="KW-0597">Phosphoprotein</keyword>
<dbReference type="Pfam" id="PF00512">
    <property type="entry name" value="HisKA"/>
    <property type="match status" value="1"/>
</dbReference>
<dbReference type="SUPFAM" id="SSF55781">
    <property type="entry name" value="GAF domain-like"/>
    <property type="match status" value="1"/>
</dbReference>
<organism evidence="7 8">
    <name type="scientific">Sphingomonas astaxanthinifaciens DSM 22298</name>
    <dbReference type="NCBI Taxonomy" id="1123267"/>
    <lineage>
        <taxon>Bacteria</taxon>
        <taxon>Pseudomonadati</taxon>
        <taxon>Pseudomonadota</taxon>
        <taxon>Alphaproteobacteria</taxon>
        <taxon>Sphingomonadales</taxon>
        <taxon>Sphingomonadaceae</taxon>
        <taxon>Sphingomonas</taxon>
    </lineage>
</organism>
<dbReference type="SMART" id="SM00387">
    <property type="entry name" value="HATPase_c"/>
    <property type="match status" value="1"/>
</dbReference>
<dbReference type="Proteomes" id="UP001156703">
    <property type="component" value="Unassembled WGS sequence"/>
</dbReference>
<dbReference type="InterPro" id="IPR003594">
    <property type="entry name" value="HATPase_dom"/>
</dbReference>
<dbReference type="PROSITE" id="PS50109">
    <property type="entry name" value="HIS_KIN"/>
    <property type="match status" value="1"/>
</dbReference>
<dbReference type="InterPro" id="IPR004358">
    <property type="entry name" value="Sig_transdc_His_kin-like_C"/>
</dbReference>
<dbReference type="InterPro" id="IPR035965">
    <property type="entry name" value="PAS-like_dom_sf"/>
</dbReference>
<dbReference type="CDD" id="cd00082">
    <property type="entry name" value="HisKA"/>
    <property type="match status" value="1"/>
</dbReference>
<gene>
    <name evidence="7" type="ORF">GCM10007925_24060</name>
</gene>
<reference evidence="8" key="1">
    <citation type="journal article" date="2019" name="Int. J. Syst. Evol. Microbiol.">
        <title>The Global Catalogue of Microorganisms (GCM) 10K type strain sequencing project: providing services to taxonomists for standard genome sequencing and annotation.</title>
        <authorList>
            <consortium name="The Broad Institute Genomics Platform"/>
            <consortium name="The Broad Institute Genome Sequencing Center for Infectious Disease"/>
            <person name="Wu L."/>
            <person name="Ma J."/>
        </authorList>
    </citation>
    <scope>NUCLEOTIDE SEQUENCE [LARGE SCALE GENOMIC DNA]</scope>
    <source>
        <strain evidence="8">NBRC 102146</strain>
    </source>
</reference>
<dbReference type="PANTHER" id="PTHR43047">
    <property type="entry name" value="TWO-COMPONENT HISTIDINE PROTEIN KINASE"/>
    <property type="match status" value="1"/>
</dbReference>
<comment type="caution">
    <text evidence="7">The sequence shown here is derived from an EMBL/GenBank/DDBJ whole genome shotgun (WGS) entry which is preliminary data.</text>
</comment>
<dbReference type="Gene3D" id="3.30.450.40">
    <property type="match status" value="1"/>
</dbReference>
<keyword evidence="4" id="KW-0808">Transferase</keyword>
<dbReference type="InterPro" id="IPR003661">
    <property type="entry name" value="HisK_dim/P_dom"/>
</dbReference>
<evidence type="ECO:0000256" key="3">
    <source>
        <dbReference type="ARBA" id="ARBA00022553"/>
    </source>
</evidence>
<dbReference type="EC" id="2.7.13.3" evidence="2"/>
<dbReference type="Pfam" id="PF02518">
    <property type="entry name" value="HATPase_c"/>
    <property type="match status" value="1"/>
</dbReference>
<name>A0ABQ5ZAH9_9SPHN</name>
<dbReference type="InterPro" id="IPR005467">
    <property type="entry name" value="His_kinase_dom"/>
</dbReference>
<evidence type="ECO:0000313" key="7">
    <source>
        <dbReference type="EMBL" id="GLR48687.1"/>
    </source>
</evidence>
<evidence type="ECO:0000256" key="1">
    <source>
        <dbReference type="ARBA" id="ARBA00000085"/>
    </source>
</evidence>
<evidence type="ECO:0000256" key="5">
    <source>
        <dbReference type="ARBA" id="ARBA00022777"/>
    </source>
</evidence>
<dbReference type="Pfam" id="PF12860">
    <property type="entry name" value="PAS_7"/>
    <property type="match status" value="1"/>
</dbReference>
<dbReference type="CDD" id="cd00075">
    <property type="entry name" value="HATPase"/>
    <property type="match status" value="1"/>
</dbReference>
<proteinExistence type="predicted"/>
<feature type="domain" description="Histidine kinase" evidence="6">
    <location>
        <begin position="305"/>
        <end position="522"/>
    </location>
</feature>
<dbReference type="SMART" id="SM00388">
    <property type="entry name" value="HisKA"/>
    <property type="match status" value="1"/>
</dbReference>
<dbReference type="Gene3D" id="1.10.287.130">
    <property type="match status" value="1"/>
</dbReference>
<keyword evidence="8" id="KW-1185">Reference proteome</keyword>
<dbReference type="EMBL" id="BSOO01000035">
    <property type="protein sequence ID" value="GLR48687.1"/>
    <property type="molecule type" value="Genomic_DNA"/>
</dbReference>
<dbReference type="SUPFAM" id="SSF55785">
    <property type="entry name" value="PYP-like sensor domain (PAS domain)"/>
    <property type="match status" value="1"/>
</dbReference>